<dbReference type="EMBL" id="CM004396">
    <property type="protein sequence ID" value="KAG8645521.1"/>
    <property type="molecule type" value="Genomic_DNA"/>
</dbReference>
<comment type="caution">
    <text evidence="1">The sequence shown here is derived from an EMBL/GenBank/DDBJ whole genome shotgun (WGS) entry which is preliminary data.</text>
</comment>
<organism evidence="1 2">
    <name type="scientific">Manihot esculenta</name>
    <name type="common">Cassava</name>
    <name type="synonym">Jatropha manihot</name>
    <dbReference type="NCBI Taxonomy" id="3983"/>
    <lineage>
        <taxon>Eukaryota</taxon>
        <taxon>Viridiplantae</taxon>
        <taxon>Streptophyta</taxon>
        <taxon>Embryophyta</taxon>
        <taxon>Tracheophyta</taxon>
        <taxon>Spermatophyta</taxon>
        <taxon>Magnoliopsida</taxon>
        <taxon>eudicotyledons</taxon>
        <taxon>Gunneridae</taxon>
        <taxon>Pentapetalae</taxon>
        <taxon>rosids</taxon>
        <taxon>fabids</taxon>
        <taxon>Malpighiales</taxon>
        <taxon>Euphorbiaceae</taxon>
        <taxon>Crotonoideae</taxon>
        <taxon>Manihoteae</taxon>
        <taxon>Manihot</taxon>
    </lineage>
</organism>
<reference evidence="2" key="1">
    <citation type="journal article" date="2016" name="Nat. Biotechnol.">
        <title>Sequencing wild and cultivated cassava and related species reveals extensive interspecific hybridization and genetic diversity.</title>
        <authorList>
            <person name="Bredeson J.V."/>
            <person name="Lyons J.B."/>
            <person name="Prochnik S.E."/>
            <person name="Wu G.A."/>
            <person name="Ha C.M."/>
            <person name="Edsinger-Gonzales E."/>
            <person name="Grimwood J."/>
            <person name="Schmutz J."/>
            <person name="Rabbi I.Y."/>
            <person name="Egesi C."/>
            <person name="Nauluvula P."/>
            <person name="Lebot V."/>
            <person name="Ndunguru J."/>
            <person name="Mkamilo G."/>
            <person name="Bart R.S."/>
            <person name="Setter T.L."/>
            <person name="Gleadow R.M."/>
            <person name="Kulakow P."/>
            <person name="Ferguson M.E."/>
            <person name="Rounsley S."/>
            <person name="Rokhsar D.S."/>
        </authorList>
    </citation>
    <scope>NUCLEOTIDE SEQUENCE [LARGE SCALE GENOMIC DNA]</scope>
    <source>
        <strain evidence="2">cv. AM560-2</strain>
    </source>
</reference>
<accession>A0ACB7H3L8</accession>
<sequence length="976" mass="109294">MDSNKPTEGFPNSEITLNSASRRSNSSSHSKASRGNSVREVTFGDLGSKPVRYGSRGADSEGFSASQKEISDEDARLVYLNDPEKTNERFEFSGNSVRTGKYSIISFVPRNLFEQFHRVAYIYFLIIAVLNQLPQLAVFGRGVSIMPLAFVLLVTAVKDAYEDWRRHRSDRIENNRLAWVLVNDQFEQKKWKDIRAGEIIKIHANETLPCDMVLLSTSDSTGVAYVQTINLDGESNLKTRYAKQETLAKTPEKEKISGLIKCEKPNRNIYGFHANMDVDGKRLSLGPSNIILRGCELKNTTWSIGVAVYCGRETKVMLNSSGAPSKRSRLETRMNREIIILSFFLIALCTIVSICAAVWLRRNRDKLNTMPFYRKKNFNDEDKDDYKYYGWGLEIFFTFLMSVIVFQIMIPISLYISMELVRVGQAYFMIRDTIMYDEASNSTFQCRALNINEDLGQIKYVFSDKTGTLTENKMEFQCASIWGVDYSGGKASSEDKQIEHSVQVDGKTLRPKMKVRVDPELLQLSRSGKDTEKTKRVHDFFLALAACNTIVPIVFDDASDPTVKLMDYQGESPDEQALAYAAAAYGFMLVERTSGHIVIDIKGERQRFDVLGLHEFDSDRKRMSVILGCPDKTVKVFVKGADTTMFSVIDRSLNMNVIRATEAHLHDYSSLGLRTLVIGMRELSDSEFEQWHSSFETASSALIGRAAMLRKVASTVEKSLSILGASAIEDKLQQGVPEAIESLRTAGIKVWVLTGDKQETAISIGYSSKLLTIKMTQIIINSNSKESCRRSLGDALLMSKKLITVSGTTPDTAGNSGGAVSPVALIIDGTSLVYILDSELEEQLFELASKCSVVLCCRVAPLQKAGIVALVKNRTSDLTLSIGDGANDVSMIQMADVGVGISGKEGRQAVMASDFAMGQFRFLVPLLLVHGHWNYQRMGYMILYNFYRNALFVLVLFWHFVQVCALYLFHFDDSYQ</sequence>
<keyword evidence="2" id="KW-1185">Reference proteome</keyword>
<dbReference type="Proteomes" id="UP000091857">
    <property type="component" value="Chromosome 10"/>
</dbReference>
<gene>
    <name evidence="1" type="ORF">MANES_10G072200v8</name>
</gene>
<evidence type="ECO:0000313" key="2">
    <source>
        <dbReference type="Proteomes" id="UP000091857"/>
    </source>
</evidence>
<proteinExistence type="predicted"/>
<evidence type="ECO:0000313" key="1">
    <source>
        <dbReference type="EMBL" id="KAG8645521.1"/>
    </source>
</evidence>
<protein>
    <submittedName>
        <fullName evidence="1">Uncharacterized protein</fullName>
    </submittedName>
</protein>
<name>A0ACB7H3L8_MANES</name>